<dbReference type="CDD" id="cd04182">
    <property type="entry name" value="GT_2_like_f"/>
    <property type="match status" value="1"/>
</dbReference>
<keyword evidence="3" id="KW-1185">Reference proteome</keyword>
<dbReference type="PANTHER" id="PTHR43777">
    <property type="entry name" value="MOLYBDENUM COFACTOR CYTIDYLYLTRANSFERASE"/>
    <property type="match status" value="1"/>
</dbReference>
<name>A0A926JWQ4_9FLAO</name>
<dbReference type="Proteomes" id="UP000653730">
    <property type="component" value="Unassembled WGS sequence"/>
</dbReference>
<dbReference type="Gene3D" id="3.90.550.10">
    <property type="entry name" value="Spore Coat Polysaccharide Biosynthesis Protein SpsA, Chain A"/>
    <property type="match status" value="1"/>
</dbReference>
<dbReference type="AlphaFoldDB" id="A0A926JWQ4"/>
<proteinExistence type="predicted"/>
<dbReference type="PANTHER" id="PTHR43777:SF1">
    <property type="entry name" value="MOLYBDENUM COFACTOR CYTIDYLYLTRANSFERASE"/>
    <property type="match status" value="1"/>
</dbReference>
<sequence>MVVSDKIKAGAFGIVILAAGSSSRMGQPKQLLEYNGKTLLQHAVDEALGTGIENIVMILGAHAGKIREVIKEDKIRFLQNQDHEEGMASGIRLGVHDLTKSRENMTEGILIMLCDQPFVNSELLIRLIGKQIATGCRIVASTYKGIEAVPAVFHKSVFPELINLKGDRGARSIIKKYGKGTATVEFPKGHIDIDTLEDYRNLTTGNSSGR</sequence>
<protein>
    <submittedName>
        <fullName evidence="2">Nucleotidyltransferase family protein</fullName>
    </submittedName>
</protein>
<dbReference type="Pfam" id="PF12804">
    <property type="entry name" value="NTP_transf_3"/>
    <property type="match status" value="1"/>
</dbReference>
<dbReference type="InterPro" id="IPR029044">
    <property type="entry name" value="Nucleotide-diphossugar_trans"/>
</dbReference>
<organism evidence="2 3">
    <name type="scientific">Sinomicrobium weinanense</name>
    <dbReference type="NCBI Taxonomy" id="2842200"/>
    <lineage>
        <taxon>Bacteria</taxon>
        <taxon>Pseudomonadati</taxon>
        <taxon>Bacteroidota</taxon>
        <taxon>Flavobacteriia</taxon>
        <taxon>Flavobacteriales</taxon>
        <taxon>Flavobacteriaceae</taxon>
        <taxon>Sinomicrobium</taxon>
    </lineage>
</organism>
<reference evidence="2 3" key="1">
    <citation type="submission" date="2020-09" db="EMBL/GenBank/DDBJ databases">
        <title>Sinomicrobium weinanense sp. nov., a halophilic bacteria isolated from saline-alkali soil.</title>
        <authorList>
            <person name="Wu P."/>
            <person name="Ren H."/>
            <person name="Mei Y."/>
            <person name="Liang Y."/>
            <person name="Chen Z."/>
        </authorList>
    </citation>
    <scope>NUCLEOTIDE SEQUENCE [LARGE SCALE GENOMIC DNA]</scope>
    <source>
        <strain evidence="2 3">FJxs</strain>
    </source>
</reference>
<comment type="caution">
    <text evidence="2">The sequence shown here is derived from an EMBL/GenBank/DDBJ whole genome shotgun (WGS) entry which is preliminary data.</text>
</comment>
<dbReference type="EMBL" id="JACVDC010000133">
    <property type="protein sequence ID" value="MBC9798561.1"/>
    <property type="molecule type" value="Genomic_DNA"/>
</dbReference>
<accession>A0A926JWQ4</accession>
<dbReference type="RefSeq" id="WP_187967676.1">
    <property type="nucleotide sequence ID" value="NZ_JACVDC010000133.1"/>
</dbReference>
<feature type="domain" description="MobA-like NTP transferase" evidence="1">
    <location>
        <begin position="15"/>
        <end position="177"/>
    </location>
</feature>
<dbReference type="GO" id="GO:0016779">
    <property type="term" value="F:nucleotidyltransferase activity"/>
    <property type="evidence" value="ECO:0007669"/>
    <property type="project" value="UniProtKB-ARBA"/>
</dbReference>
<evidence type="ECO:0000259" key="1">
    <source>
        <dbReference type="Pfam" id="PF12804"/>
    </source>
</evidence>
<evidence type="ECO:0000313" key="2">
    <source>
        <dbReference type="EMBL" id="MBC9798561.1"/>
    </source>
</evidence>
<dbReference type="SUPFAM" id="SSF53448">
    <property type="entry name" value="Nucleotide-diphospho-sugar transferases"/>
    <property type="match status" value="1"/>
</dbReference>
<evidence type="ECO:0000313" key="3">
    <source>
        <dbReference type="Proteomes" id="UP000653730"/>
    </source>
</evidence>
<gene>
    <name evidence="2" type="ORF">IBL28_21525</name>
</gene>
<dbReference type="InterPro" id="IPR025877">
    <property type="entry name" value="MobA-like_NTP_Trfase"/>
</dbReference>